<evidence type="ECO:0000313" key="3">
    <source>
        <dbReference type="EMBL" id="RTZ02056.1"/>
    </source>
</evidence>
<keyword evidence="4" id="KW-1185">Reference proteome</keyword>
<sequence length="361" mass="41083">MKILIIGPFPEPINGCSLANAILLKQLRLNNTVSVDVINTNSKNISSKNVGHFTVSKVFSFLKVYKKIFNINKSDVVYTTPGQTFYGIVKYIPFYFYCLLIGRPYIIHIHGNHLGNEYKALRGFKKCFFSFYIKKASAGIVLSNSLKVNFNGLLNPKKIFIVENFAQDDLIQKEKISKPKDMLRLLYLSNLMKEKGVIDFLDSLILLKKEGIIFVADIAGKIEDESKFMINNKFNKLHGFIKYHGVVSGQCKIDLLEKSNVFILPTYYRMEGQPISLIEAMATGNIIVTTNFSGIPDIINKDNGYYVQAKNPESILEVLMKIDQNLDANINKYSHRNIEYVKCNFTEAQFANKILNVIKQV</sequence>
<protein>
    <submittedName>
        <fullName evidence="3">Glycosyltransferase</fullName>
    </submittedName>
</protein>
<evidence type="ECO:0000313" key="4">
    <source>
        <dbReference type="Proteomes" id="UP000280825"/>
    </source>
</evidence>
<gene>
    <name evidence="3" type="ORF">EKL98_14065</name>
</gene>
<dbReference type="Proteomes" id="UP000280825">
    <property type="component" value="Unassembled WGS sequence"/>
</dbReference>
<dbReference type="AlphaFoldDB" id="A0A3S0MFQ5"/>
<evidence type="ECO:0000259" key="2">
    <source>
        <dbReference type="Pfam" id="PF00534"/>
    </source>
</evidence>
<dbReference type="GO" id="GO:0016757">
    <property type="term" value="F:glycosyltransferase activity"/>
    <property type="evidence" value="ECO:0007669"/>
    <property type="project" value="InterPro"/>
</dbReference>
<feature type="domain" description="Glycosyl transferase family 1" evidence="2">
    <location>
        <begin position="172"/>
        <end position="322"/>
    </location>
</feature>
<dbReference type="SUPFAM" id="SSF53756">
    <property type="entry name" value="UDP-Glycosyltransferase/glycogen phosphorylase"/>
    <property type="match status" value="1"/>
</dbReference>
<evidence type="ECO:0000256" key="1">
    <source>
        <dbReference type="ARBA" id="ARBA00022679"/>
    </source>
</evidence>
<dbReference type="EMBL" id="RYDJ01000020">
    <property type="protein sequence ID" value="RTZ02056.1"/>
    <property type="molecule type" value="Genomic_DNA"/>
</dbReference>
<dbReference type="Gene3D" id="3.40.50.2000">
    <property type="entry name" value="Glycogen Phosphorylase B"/>
    <property type="match status" value="2"/>
</dbReference>
<dbReference type="RefSeq" id="WP_126562936.1">
    <property type="nucleotide sequence ID" value="NZ_RYDJ01000020.1"/>
</dbReference>
<reference evidence="3 4" key="1">
    <citation type="submission" date="2018-12" db="EMBL/GenBank/DDBJ databases">
        <title>Flavobacterium sp. nov., isolated from glacier ice.</title>
        <authorList>
            <person name="Liu Q."/>
            <person name="Xin Y.-H."/>
        </authorList>
    </citation>
    <scope>NUCLEOTIDE SEQUENCE [LARGE SCALE GENOMIC DNA]</scope>
    <source>
        <strain evidence="3 4">RB1N8</strain>
    </source>
</reference>
<comment type="caution">
    <text evidence="3">The sequence shown here is derived from an EMBL/GenBank/DDBJ whole genome shotgun (WGS) entry which is preliminary data.</text>
</comment>
<dbReference type="Pfam" id="PF00534">
    <property type="entry name" value="Glycos_transf_1"/>
    <property type="match status" value="1"/>
</dbReference>
<dbReference type="InterPro" id="IPR001296">
    <property type="entry name" value="Glyco_trans_1"/>
</dbReference>
<keyword evidence="1 3" id="KW-0808">Transferase</keyword>
<organism evidence="3 4">
    <name type="scientific">Flavobacterium bomense</name>
    <dbReference type="NCBI Taxonomy" id="2497483"/>
    <lineage>
        <taxon>Bacteria</taxon>
        <taxon>Pseudomonadati</taxon>
        <taxon>Bacteroidota</taxon>
        <taxon>Flavobacteriia</taxon>
        <taxon>Flavobacteriales</taxon>
        <taxon>Flavobacteriaceae</taxon>
        <taxon>Flavobacterium</taxon>
    </lineage>
</organism>
<name>A0A3S0MFQ5_9FLAO</name>
<proteinExistence type="predicted"/>
<dbReference type="CDD" id="cd03801">
    <property type="entry name" value="GT4_PimA-like"/>
    <property type="match status" value="1"/>
</dbReference>
<accession>A0A3S0MFQ5</accession>
<dbReference type="PANTHER" id="PTHR46401:SF2">
    <property type="entry name" value="GLYCOSYLTRANSFERASE WBBK-RELATED"/>
    <property type="match status" value="1"/>
</dbReference>
<dbReference type="PANTHER" id="PTHR46401">
    <property type="entry name" value="GLYCOSYLTRANSFERASE WBBK-RELATED"/>
    <property type="match status" value="1"/>
</dbReference>